<dbReference type="GO" id="GO:0005743">
    <property type="term" value="C:mitochondrial inner membrane"/>
    <property type="evidence" value="ECO:0007669"/>
    <property type="project" value="UniProtKB-SubCell"/>
</dbReference>
<evidence type="ECO:0000256" key="4">
    <source>
        <dbReference type="ARBA" id="ARBA00022946"/>
    </source>
</evidence>
<dbReference type="GeneID" id="110988069"/>
<dbReference type="InterPro" id="IPR018796">
    <property type="entry name" value="COA8"/>
</dbReference>
<gene>
    <name evidence="9" type="primary">LOC110988069</name>
</gene>
<evidence type="ECO:0000313" key="8">
    <source>
        <dbReference type="Proteomes" id="UP000694845"/>
    </source>
</evidence>
<evidence type="ECO:0000256" key="6">
    <source>
        <dbReference type="ARBA" id="ARBA00023136"/>
    </source>
</evidence>
<evidence type="ECO:0000256" key="5">
    <source>
        <dbReference type="ARBA" id="ARBA00023128"/>
    </source>
</evidence>
<proteinExistence type="inferred from homology"/>
<evidence type="ECO:0000256" key="2">
    <source>
        <dbReference type="ARBA" id="ARBA00005453"/>
    </source>
</evidence>
<dbReference type="OMA" id="AWNQEFW"/>
<keyword evidence="8" id="KW-1185">Reference proteome</keyword>
<dbReference type="KEGG" id="aplc:110988069"/>
<evidence type="ECO:0000313" key="9">
    <source>
        <dbReference type="RefSeq" id="XP_022106991.1"/>
    </source>
</evidence>
<dbReference type="Pfam" id="PF10231">
    <property type="entry name" value="COA8"/>
    <property type="match status" value="1"/>
</dbReference>
<keyword evidence="6" id="KW-0472">Membrane</keyword>
<sequence length="204" mass="24297">MLLSRNVKVFVSCCYKKRICASPLHQRHSSKYMYTPLVAPYQLFTSDSAANADKVPSEANDHQHKAEPPDCPDWDWIGPVDKRSNLRQLRFAQRPNETEAERKYREMREEIYDWNHAFWAQHNQNFIEAKERFVKEALGKKGEGLLDEDGAKRVLSADKMAEFYREFLQDNRQTLKLYNREWYRKNTALLWPAFKIAVQRLLRR</sequence>
<feature type="region of interest" description="Disordered" evidence="7">
    <location>
        <begin position="52"/>
        <end position="71"/>
    </location>
</feature>
<reference evidence="9" key="1">
    <citation type="submission" date="2025-08" db="UniProtKB">
        <authorList>
            <consortium name="RefSeq"/>
        </authorList>
    </citation>
    <scope>IDENTIFICATION</scope>
</reference>
<dbReference type="AlphaFoldDB" id="A0A8B7ZU28"/>
<evidence type="ECO:0000256" key="1">
    <source>
        <dbReference type="ARBA" id="ARBA00004443"/>
    </source>
</evidence>
<name>A0A8B7ZU28_ACAPL</name>
<dbReference type="OrthoDB" id="6246201at2759"/>
<dbReference type="GO" id="GO:0097193">
    <property type="term" value="P:intrinsic apoptotic signaling pathway"/>
    <property type="evidence" value="ECO:0007669"/>
    <property type="project" value="InterPro"/>
</dbReference>
<feature type="compositionally biased region" description="Basic and acidic residues" evidence="7">
    <location>
        <begin position="55"/>
        <end position="68"/>
    </location>
</feature>
<dbReference type="Proteomes" id="UP000694845">
    <property type="component" value="Unplaced"/>
</dbReference>
<comment type="similarity">
    <text evidence="2">Belongs to the COA8 family.</text>
</comment>
<protein>
    <submittedName>
        <fullName evidence="9">APOPT family protein CBG23705, mitochondrial-like</fullName>
    </submittedName>
</protein>
<keyword evidence="4" id="KW-0809">Transit peptide</keyword>
<comment type="subcellular location">
    <subcellularLocation>
        <location evidence="1">Mitochondrion inner membrane</location>
        <topology evidence="1">Peripheral membrane protein</topology>
        <orientation evidence="1">Matrix side</orientation>
    </subcellularLocation>
</comment>
<accession>A0A8B7ZU28</accession>
<dbReference type="PANTHER" id="PTHR31107">
    <property type="entry name" value="APOPTOGENIC PROTEIN 1, MITOCHONDRIAL"/>
    <property type="match status" value="1"/>
</dbReference>
<dbReference type="PANTHER" id="PTHR31107:SF2">
    <property type="entry name" value="CYTOCHROME C OXIDASE ASSEMBLY FACTOR 8"/>
    <property type="match status" value="1"/>
</dbReference>
<evidence type="ECO:0000256" key="3">
    <source>
        <dbReference type="ARBA" id="ARBA00022792"/>
    </source>
</evidence>
<organism evidence="8 9">
    <name type="scientific">Acanthaster planci</name>
    <name type="common">Crown-of-thorns starfish</name>
    <dbReference type="NCBI Taxonomy" id="133434"/>
    <lineage>
        <taxon>Eukaryota</taxon>
        <taxon>Metazoa</taxon>
        <taxon>Echinodermata</taxon>
        <taxon>Eleutherozoa</taxon>
        <taxon>Asterozoa</taxon>
        <taxon>Asteroidea</taxon>
        <taxon>Valvatacea</taxon>
        <taxon>Valvatida</taxon>
        <taxon>Acanthasteridae</taxon>
        <taxon>Acanthaster</taxon>
    </lineage>
</organism>
<evidence type="ECO:0000256" key="7">
    <source>
        <dbReference type="SAM" id="MobiDB-lite"/>
    </source>
</evidence>
<keyword evidence="3" id="KW-0999">Mitochondrion inner membrane</keyword>
<dbReference type="RefSeq" id="XP_022106991.1">
    <property type="nucleotide sequence ID" value="XM_022251299.1"/>
</dbReference>
<keyword evidence="5" id="KW-0496">Mitochondrion</keyword>